<name>A0A9P6LJY3_9PEZI</name>
<dbReference type="InterPro" id="IPR051164">
    <property type="entry name" value="NmrA-like_oxidored"/>
</dbReference>
<dbReference type="PANTHER" id="PTHR42748">
    <property type="entry name" value="NITROGEN METABOLITE REPRESSION PROTEIN NMRA FAMILY MEMBER"/>
    <property type="match status" value="1"/>
</dbReference>
<evidence type="ECO:0000313" key="5">
    <source>
        <dbReference type="Proteomes" id="UP000781932"/>
    </source>
</evidence>
<dbReference type="Gene3D" id="3.40.50.720">
    <property type="entry name" value="NAD(P)-binding Rossmann-like Domain"/>
    <property type="match status" value="1"/>
</dbReference>
<accession>A0A9P6LJY3</accession>
<sequence>MSIVCVLGATGAQGGSVCNALKQNPNFKVRAITRNATTASAKRLSDEGFEVVAADTDDEGSLIKAFDNASAIFALTNYDWETAVKTGRDAAGEQERQQSINIAKAAAKIPTLKHYVLSSLPPAGLASKGQLKVPHFDYKQEAYRWIVINLPELAAKTTELWLGYYASNLGAHPMTKLLPIPMSGSYVWLQPSKPDALLPIAGDLSRNAGVVVEGILEAGEKAFGKVAVVVTDYVKMTDLVKIWGEVTGKNGIFVEVTDDAMQQLWGNLGAEFGSQLRWSEHYPSWHDLVPSDKLLSLGELGVENKVSNFRQGLEAIKGTLA</sequence>
<keyword evidence="2" id="KW-0521">NADP</keyword>
<dbReference type="Proteomes" id="UP000781932">
    <property type="component" value="Unassembled WGS sequence"/>
</dbReference>
<evidence type="ECO:0000313" key="4">
    <source>
        <dbReference type="EMBL" id="KAF9875430.1"/>
    </source>
</evidence>
<dbReference type="Pfam" id="PF05368">
    <property type="entry name" value="NmrA"/>
    <property type="match status" value="1"/>
</dbReference>
<organism evidence="4 5">
    <name type="scientific">Colletotrichum karsti</name>
    <dbReference type="NCBI Taxonomy" id="1095194"/>
    <lineage>
        <taxon>Eukaryota</taxon>
        <taxon>Fungi</taxon>
        <taxon>Dikarya</taxon>
        <taxon>Ascomycota</taxon>
        <taxon>Pezizomycotina</taxon>
        <taxon>Sordariomycetes</taxon>
        <taxon>Hypocreomycetidae</taxon>
        <taxon>Glomerellales</taxon>
        <taxon>Glomerellaceae</taxon>
        <taxon>Colletotrichum</taxon>
        <taxon>Colletotrichum boninense species complex</taxon>
    </lineage>
</organism>
<dbReference type="SUPFAM" id="SSF51735">
    <property type="entry name" value="NAD(P)-binding Rossmann-fold domains"/>
    <property type="match status" value="1"/>
</dbReference>
<dbReference type="GeneID" id="62163041"/>
<comment type="caution">
    <text evidence="4">The sequence shown here is derived from an EMBL/GenBank/DDBJ whole genome shotgun (WGS) entry which is preliminary data.</text>
</comment>
<keyword evidence="5" id="KW-1185">Reference proteome</keyword>
<dbReference type="EMBL" id="JAATWM020000022">
    <property type="protein sequence ID" value="KAF9875430.1"/>
    <property type="molecule type" value="Genomic_DNA"/>
</dbReference>
<dbReference type="Gene3D" id="3.90.25.10">
    <property type="entry name" value="UDP-galactose 4-epimerase, domain 1"/>
    <property type="match status" value="1"/>
</dbReference>
<dbReference type="OrthoDB" id="300709at2759"/>
<dbReference type="GO" id="GO:0005634">
    <property type="term" value="C:nucleus"/>
    <property type="evidence" value="ECO:0007669"/>
    <property type="project" value="TreeGrafter"/>
</dbReference>
<reference evidence="4" key="1">
    <citation type="submission" date="2020-03" db="EMBL/GenBank/DDBJ databases">
        <authorList>
            <person name="He L."/>
        </authorList>
    </citation>
    <scope>NUCLEOTIDE SEQUENCE</scope>
    <source>
        <strain evidence="4">CkLH20</strain>
    </source>
</reference>
<dbReference type="InterPro" id="IPR008030">
    <property type="entry name" value="NmrA-like"/>
</dbReference>
<comment type="similarity">
    <text evidence="1">Belongs to the NmrA-type oxidoreductase family.</text>
</comment>
<protein>
    <submittedName>
        <fullName evidence="4">Hscarg dehydrogenase</fullName>
    </submittedName>
</protein>
<evidence type="ECO:0000256" key="2">
    <source>
        <dbReference type="ARBA" id="ARBA00022857"/>
    </source>
</evidence>
<proteinExistence type="inferred from homology"/>
<evidence type="ECO:0000259" key="3">
    <source>
        <dbReference type="Pfam" id="PF05368"/>
    </source>
</evidence>
<reference evidence="4" key="2">
    <citation type="submission" date="2020-11" db="EMBL/GenBank/DDBJ databases">
        <title>Whole genome sequencing of Colletotrichum sp.</title>
        <authorList>
            <person name="Li H."/>
        </authorList>
    </citation>
    <scope>NUCLEOTIDE SEQUENCE</scope>
    <source>
        <strain evidence="4">CkLH20</strain>
    </source>
</reference>
<dbReference type="RefSeq" id="XP_038744891.1">
    <property type="nucleotide sequence ID" value="XM_038889967.1"/>
</dbReference>
<evidence type="ECO:0000256" key="1">
    <source>
        <dbReference type="ARBA" id="ARBA00006328"/>
    </source>
</evidence>
<dbReference type="AlphaFoldDB" id="A0A9P6LJY3"/>
<dbReference type="InterPro" id="IPR036291">
    <property type="entry name" value="NAD(P)-bd_dom_sf"/>
</dbReference>
<gene>
    <name evidence="4" type="ORF">CkaCkLH20_07250</name>
</gene>
<dbReference type="PANTHER" id="PTHR42748:SF28">
    <property type="entry name" value="NMRA-LIKE DOMAIN-CONTAINING PROTEIN"/>
    <property type="match status" value="1"/>
</dbReference>
<feature type="domain" description="NmrA-like" evidence="3">
    <location>
        <begin position="3"/>
        <end position="270"/>
    </location>
</feature>